<keyword evidence="2" id="KW-1185">Reference proteome</keyword>
<comment type="caution">
    <text evidence="1">The sequence shown here is derived from an EMBL/GenBank/DDBJ whole genome shotgun (WGS) entry which is preliminary data.</text>
</comment>
<protein>
    <submittedName>
        <fullName evidence="1">Uncharacterized protein</fullName>
    </submittedName>
</protein>
<evidence type="ECO:0000313" key="2">
    <source>
        <dbReference type="Proteomes" id="UP000693970"/>
    </source>
</evidence>
<organism evidence="1 2">
    <name type="scientific">Nitzschia inconspicua</name>
    <dbReference type="NCBI Taxonomy" id="303405"/>
    <lineage>
        <taxon>Eukaryota</taxon>
        <taxon>Sar</taxon>
        <taxon>Stramenopiles</taxon>
        <taxon>Ochrophyta</taxon>
        <taxon>Bacillariophyta</taxon>
        <taxon>Bacillariophyceae</taxon>
        <taxon>Bacillariophycidae</taxon>
        <taxon>Bacillariales</taxon>
        <taxon>Bacillariaceae</taxon>
        <taxon>Nitzschia</taxon>
    </lineage>
</organism>
<dbReference type="OrthoDB" id="1092969at2759"/>
<proteinExistence type="predicted"/>
<reference evidence="1" key="2">
    <citation type="submission" date="2021-04" db="EMBL/GenBank/DDBJ databases">
        <authorList>
            <person name="Podell S."/>
        </authorList>
    </citation>
    <scope>NUCLEOTIDE SEQUENCE</scope>
    <source>
        <strain evidence="1">Hildebrandi</strain>
    </source>
</reference>
<dbReference type="Proteomes" id="UP000693970">
    <property type="component" value="Unassembled WGS sequence"/>
</dbReference>
<accession>A0A9K3PA21</accession>
<reference evidence="1" key="1">
    <citation type="journal article" date="2021" name="Sci. Rep.">
        <title>Diploid genomic architecture of Nitzschia inconspicua, an elite biomass production diatom.</title>
        <authorList>
            <person name="Oliver A."/>
            <person name="Podell S."/>
            <person name="Pinowska A."/>
            <person name="Traller J.C."/>
            <person name="Smith S.R."/>
            <person name="McClure R."/>
            <person name="Beliaev A."/>
            <person name="Bohutskyi P."/>
            <person name="Hill E.A."/>
            <person name="Rabines A."/>
            <person name="Zheng H."/>
            <person name="Allen L.Z."/>
            <person name="Kuo A."/>
            <person name="Grigoriev I.V."/>
            <person name="Allen A.E."/>
            <person name="Hazlebeck D."/>
            <person name="Allen E.E."/>
        </authorList>
    </citation>
    <scope>NUCLEOTIDE SEQUENCE</scope>
    <source>
        <strain evidence="1">Hildebrandi</strain>
    </source>
</reference>
<gene>
    <name evidence="1" type="ORF">IV203_020413</name>
</gene>
<name>A0A9K3PA21_9STRA</name>
<dbReference type="EMBL" id="JAGRRH010000080">
    <property type="protein sequence ID" value="KAG7337589.1"/>
    <property type="molecule type" value="Genomic_DNA"/>
</dbReference>
<dbReference type="AlphaFoldDB" id="A0A9K3PA21"/>
<evidence type="ECO:0000313" key="1">
    <source>
        <dbReference type="EMBL" id="KAG7337589.1"/>
    </source>
</evidence>
<sequence length="122" mass="13750">MRKTNISENQQTSLEAKLLLHLKVFGIGVPPMLLLITSRCPGHLPESAVSIFDSAIKSIYMDEWLRLPTAEDLKAILKLHKTVLTLTEWGESLDDCSHTYWRTVQLLGRILPGKREAAIHCS</sequence>